<keyword evidence="4" id="KW-1185">Reference proteome</keyword>
<sequence>MEGIREYVEISEPAERALSRKRGMRRAIIGCGVAGLALSAGMVLGGRALLGSYERGVERVPGGIPPEGERQHPAARPVGEDRGEKAAVETAGEVRSNRAAKKDEPPVAPGAGDGENRWRPMARRPACSPFLEIPGFPCRDRAR</sequence>
<evidence type="ECO:0000313" key="3">
    <source>
        <dbReference type="EMBL" id="MEV0968108.1"/>
    </source>
</evidence>
<keyword evidence="2" id="KW-0812">Transmembrane</keyword>
<accession>A0ABV3G926</accession>
<reference evidence="3 4" key="1">
    <citation type="submission" date="2024-06" db="EMBL/GenBank/DDBJ databases">
        <title>The Natural Products Discovery Center: Release of the First 8490 Sequenced Strains for Exploring Actinobacteria Biosynthetic Diversity.</title>
        <authorList>
            <person name="Kalkreuter E."/>
            <person name="Kautsar S.A."/>
            <person name="Yang D."/>
            <person name="Bader C.D."/>
            <person name="Teijaro C.N."/>
            <person name="Fluegel L."/>
            <person name="Davis C.M."/>
            <person name="Simpson J.R."/>
            <person name="Lauterbach L."/>
            <person name="Steele A.D."/>
            <person name="Gui C."/>
            <person name="Meng S."/>
            <person name="Li G."/>
            <person name="Viehrig K."/>
            <person name="Ye F."/>
            <person name="Su P."/>
            <person name="Kiefer A.F."/>
            <person name="Nichols A."/>
            <person name="Cepeda A.J."/>
            <person name="Yan W."/>
            <person name="Fan B."/>
            <person name="Jiang Y."/>
            <person name="Adhikari A."/>
            <person name="Zheng C.-J."/>
            <person name="Schuster L."/>
            <person name="Cowan T.M."/>
            <person name="Smanski M.J."/>
            <person name="Chevrette M.G."/>
            <person name="De Carvalho L.P.S."/>
            <person name="Shen B."/>
        </authorList>
    </citation>
    <scope>NUCLEOTIDE SEQUENCE [LARGE SCALE GENOMIC DNA]</scope>
    <source>
        <strain evidence="3 4">NPDC050100</strain>
    </source>
</reference>
<evidence type="ECO:0000313" key="4">
    <source>
        <dbReference type="Proteomes" id="UP001551675"/>
    </source>
</evidence>
<keyword evidence="2" id="KW-0472">Membrane</keyword>
<feature type="transmembrane region" description="Helical" evidence="2">
    <location>
        <begin position="27"/>
        <end position="50"/>
    </location>
</feature>
<dbReference type="Proteomes" id="UP001551675">
    <property type="component" value="Unassembled WGS sequence"/>
</dbReference>
<protein>
    <submittedName>
        <fullName evidence="3">Uncharacterized protein</fullName>
    </submittedName>
</protein>
<dbReference type="EMBL" id="JBFALK010000002">
    <property type="protein sequence ID" value="MEV0968108.1"/>
    <property type="molecule type" value="Genomic_DNA"/>
</dbReference>
<evidence type="ECO:0000256" key="1">
    <source>
        <dbReference type="SAM" id="MobiDB-lite"/>
    </source>
</evidence>
<proteinExistence type="predicted"/>
<dbReference type="RefSeq" id="WP_061255446.1">
    <property type="nucleotide sequence ID" value="NZ_JBFALK010000002.1"/>
</dbReference>
<gene>
    <name evidence="3" type="ORF">AB0I59_05700</name>
</gene>
<organism evidence="3 4">
    <name type="scientific">Microtetraspora glauca</name>
    <dbReference type="NCBI Taxonomy" id="1996"/>
    <lineage>
        <taxon>Bacteria</taxon>
        <taxon>Bacillati</taxon>
        <taxon>Actinomycetota</taxon>
        <taxon>Actinomycetes</taxon>
        <taxon>Streptosporangiales</taxon>
        <taxon>Streptosporangiaceae</taxon>
        <taxon>Microtetraspora</taxon>
    </lineage>
</organism>
<evidence type="ECO:0000256" key="2">
    <source>
        <dbReference type="SAM" id="Phobius"/>
    </source>
</evidence>
<keyword evidence="2" id="KW-1133">Transmembrane helix</keyword>
<name>A0ABV3G926_MICGL</name>
<feature type="region of interest" description="Disordered" evidence="1">
    <location>
        <begin position="60"/>
        <end position="121"/>
    </location>
</feature>
<comment type="caution">
    <text evidence="3">The sequence shown here is derived from an EMBL/GenBank/DDBJ whole genome shotgun (WGS) entry which is preliminary data.</text>
</comment>
<feature type="compositionally biased region" description="Basic and acidic residues" evidence="1">
    <location>
        <begin position="67"/>
        <end position="87"/>
    </location>
</feature>